<evidence type="ECO:0000259" key="3">
    <source>
        <dbReference type="Pfam" id="PF20454"/>
    </source>
</evidence>
<feature type="domain" description="Terminase large subunit GpA endonuclease" evidence="3">
    <location>
        <begin position="330"/>
        <end position="609"/>
    </location>
</feature>
<evidence type="ECO:0000313" key="4">
    <source>
        <dbReference type="EMBL" id="NMX99338.1"/>
    </source>
</evidence>
<dbReference type="AlphaFoldDB" id="A0A7Y1F4W4"/>
<gene>
    <name evidence="4" type="ORF">HBO43_22365</name>
</gene>
<dbReference type="HAMAP" id="MF_04144">
    <property type="entry name" value="TERL_LAMBDA"/>
    <property type="match status" value="1"/>
</dbReference>
<dbReference type="InterPro" id="IPR046454">
    <property type="entry name" value="GpA_endonuclease"/>
</dbReference>
<organism evidence="4 5">
    <name type="scientific">Pseudomonas veronii</name>
    <dbReference type="NCBI Taxonomy" id="76761"/>
    <lineage>
        <taxon>Bacteria</taxon>
        <taxon>Pseudomonadati</taxon>
        <taxon>Pseudomonadota</taxon>
        <taxon>Gammaproteobacteria</taxon>
        <taxon>Pseudomonadales</taxon>
        <taxon>Pseudomonadaceae</taxon>
        <taxon>Pseudomonas</taxon>
    </lineage>
</organism>
<dbReference type="PANTHER" id="PTHR34413">
    <property type="entry name" value="PROPHAGE TAIL FIBER ASSEMBLY PROTEIN HOMOLOG TFAE-RELATED-RELATED"/>
    <property type="match status" value="1"/>
</dbReference>
<accession>A0A7Y1F4W4</accession>
<name>A0A7Y1F4W4_PSEVE</name>
<dbReference type="Proteomes" id="UP000552560">
    <property type="component" value="Unassembled WGS sequence"/>
</dbReference>
<dbReference type="GO" id="GO:0004519">
    <property type="term" value="F:endonuclease activity"/>
    <property type="evidence" value="ECO:0007669"/>
    <property type="project" value="InterPro"/>
</dbReference>
<protein>
    <submittedName>
        <fullName evidence="4">Terminase</fullName>
    </submittedName>
</protein>
<dbReference type="EMBL" id="JAAQWE010000025">
    <property type="protein sequence ID" value="NMX99338.1"/>
    <property type="molecule type" value="Genomic_DNA"/>
</dbReference>
<dbReference type="PANTHER" id="PTHR34413:SF2">
    <property type="entry name" value="PROPHAGE TAIL FIBER ASSEMBLY PROTEIN HOMOLOG TFAE-RELATED"/>
    <property type="match status" value="1"/>
</dbReference>
<comment type="caution">
    <text evidence="4">The sequence shown here is derived from an EMBL/GenBank/DDBJ whole genome shotgun (WGS) entry which is preliminary data.</text>
</comment>
<dbReference type="InterPro" id="IPR008866">
    <property type="entry name" value="Phage_lambda_GpA-like"/>
</dbReference>
<dbReference type="Pfam" id="PF05876">
    <property type="entry name" value="GpA_ATPase"/>
    <property type="match status" value="1"/>
</dbReference>
<dbReference type="InterPro" id="IPR051220">
    <property type="entry name" value="TFA_Chaperone"/>
</dbReference>
<dbReference type="GO" id="GO:0016887">
    <property type="term" value="F:ATP hydrolysis activity"/>
    <property type="evidence" value="ECO:0007669"/>
    <property type="project" value="InterPro"/>
</dbReference>
<dbReference type="GO" id="GO:0005524">
    <property type="term" value="F:ATP binding"/>
    <property type="evidence" value="ECO:0007669"/>
    <property type="project" value="InterPro"/>
</dbReference>
<feature type="compositionally biased region" description="Basic and acidic residues" evidence="1">
    <location>
        <begin position="634"/>
        <end position="649"/>
    </location>
</feature>
<reference evidence="4 5" key="1">
    <citation type="journal article" date="2020" name="Front. Microbiol.">
        <title>Genetic Organization of the aprX-lipA2 Operon Affects the Proteolytic Potential of Pseudomonas Species in Milk.</title>
        <authorList>
            <person name="Maier C."/>
            <person name="Huptas C."/>
            <person name="von Neubeck M."/>
            <person name="Scherer S."/>
            <person name="Wenning M."/>
            <person name="Lucking G."/>
        </authorList>
    </citation>
    <scope>NUCLEOTIDE SEQUENCE [LARGE SCALE GENOMIC DNA]</scope>
    <source>
        <strain evidence="4 5">WS 4671</strain>
    </source>
</reference>
<feature type="domain" description="Phage terminase large subunit GpA ATPase" evidence="2">
    <location>
        <begin position="19"/>
        <end position="268"/>
    </location>
</feature>
<evidence type="ECO:0000313" key="5">
    <source>
        <dbReference type="Proteomes" id="UP000552560"/>
    </source>
</evidence>
<evidence type="ECO:0000259" key="2">
    <source>
        <dbReference type="Pfam" id="PF05876"/>
    </source>
</evidence>
<feature type="region of interest" description="Disordered" evidence="1">
    <location>
        <begin position="629"/>
        <end position="673"/>
    </location>
</feature>
<dbReference type="InterPro" id="IPR046453">
    <property type="entry name" value="GpA_ATPase"/>
</dbReference>
<evidence type="ECO:0000256" key="1">
    <source>
        <dbReference type="SAM" id="MobiDB-lite"/>
    </source>
</evidence>
<dbReference type="Pfam" id="PF20454">
    <property type="entry name" value="GpA_nuclease"/>
    <property type="match status" value="1"/>
</dbReference>
<sequence length="673" mass="75258">MTVPDWADRYRRLAKEAGAISGNWETSTVEVARGPMMAVTEAGVHVITVMVSTQLLKTALLENIFGYFAHLDPCPMLLLQPKEAAAEQFSKERISPLVRTTPVLRALIGSGKTRSSDETLLYKAFPGGFLALAGAGSPDNLARRPIRILLSDEVDKYPITREGDPIMLAEERTASFGANWLSVRACSPTVEDESRIEKSFLASDQRRASIQCPGCGHRQFPDFFKHVHWQKDQETGAHKPKTARMYCEGCGAEWSEGDRLKSLRSIRWHQTKTFSCCGERHQPLEMYDAAWNLSREGSVDRVWTLSESPRHSVYMARCPTCGSHPVDNEHAGFTASKLYSPWSKDKPADIAGKWLACGDDEEMKLAFYNTQLGLPYRKNSGREIQIEALAARCELWGAEVPDGVALITVGIDCQDYRLEMEAIGWGVNEESWSIDYHVIEGEFDQPETQALLDAYLKRIWYRADGYAFPVMASCFDSGGHHTQAVYDFCKARIGRRVWAVKGESARNGKRSPVWPTKVPSRRSKATYRPVILGVNAAKDTITTRLMKDKPGPGYMHFPVSRDINYFAQLTAERSIVKVTGGVKYRVWEPRPGRANEGLDCRVYGYAALCGLLHMGIKLNKRAEEVNASIGTPVHRPERQEEPKVAEARQDQASGPRVIQAKPTKKKTLASRLA</sequence>
<proteinExistence type="inferred from homology"/>
<feature type="compositionally biased region" description="Basic residues" evidence="1">
    <location>
        <begin position="662"/>
        <end position="673"/>
    </location>
</feature>